<proteinExistence type="predicted"/>
<gene>
    <name evidence="3" type="ORF">BU16DRAFT_288110</name>
</gene>
<accession>A0A6A6R3A3</accession>
<reference evidence="3" key="1">
    <citation type="journal article" date="2020" name="Stud. Mycol.">
        <title>101 Dothideomycetes genomes: a test case for predicting lifestyles and emergence of pathogens.</title>
        <authorList>
            <person name="Haridas S."/>
            <person name="Albert R."/>
            <person name="Binder M."/>
            <person name="Bloem J."/>
            <person name="Labutti K."/>
            <person name="Salamov A."/>
            <person name="Andreopoulos B."/>
            <person name="Baker S."/>
            <person name="Barry K."/>
            <person name="Bills G."/>
            <person name="Bluhm B."/>
            <person name="Cannon C."/>
            <person name="Castanera R."/>
            <person name="Culley D."/>
            <person name="Daum C."/>
            <person name="Ezra D."/>
            <person name="Gonzalez J."/>
            <person name="Henrissat B."/>
            <person name="Kuo A."/>
            <person name="Liang C."/>
            <person name="Lipzen A."/>
            <person name="Lutzoni F."/>
            <person name="Magnuson J."/>
            <person name="Mondo S."/>
            <person name="Nolan M."/>
            <person name="Ohm R."/>
            <person name="Pangilinan J."/>
            <person name="Park H.-J."/>
            <person name="Ramirez L."/>
            <person name="Alfaro M."/>
            <person name="Sun H."/>
            <person name="Tritt A."/>
            <person name="Yoshinaga Y."/>
            <person name="Zwiers L.-H."/>
            <person name="Turgeon B."/>
            <person name="Goodwin S."/>
            <person name="Spatafora J."/>
            <person name="Crous P."/>
            <person name="Grigoriev I."/>
        </authorList>
    </citation>
    <scope>NUCLEOTIDE SEQUENCE</scope>
    <source>
        <strain evidence="3">CBS 269.34</strain>
    </source>
</reference>
<sequence>MTKLKLLLRPIQTYSKRGVSALKTRSHHAIMYTGDDGPPDPLPQELPRTPSELPMGYPIRVIATEPWGKLDPLSRVNFRKVYTVEDNVKVYDFGIVARESMEKFLHQYNSAWGIAPTTPTSTAKHSTPGPPEHSGADLSKTNNAATTAPHDNSWIWSEEHQRHYRIIYDKNGNPVYIWQEVTPAYSRTASPGTDERKRKIFRWMTTIPQSSPPPLTITTSSSK</sequence>
<evidence type="ECO:0000256" key="1">
    <source>
        <dbReference type="SAM" id="MobiDB-lite"/>
    </source>
</evidence>
<keyword evidence="4" id="KW-1185">Reference proteome</keyword>
<protein>
    <recommendedName>
        <fullName evidence="2">DUF6590 domain-containing protein</fullName>
    </recommendedName>
</protein>
<evidence type="ECO:0000313" key="4">
    <source>
        <dbReference type="Proteomes" id="UP000799750"/>
    </source>
</evidence>
<dbReference type="OrthoDB" id="3559580at2759"/>
<feature type="domain" description="DUF6590" evidence="2">
    <location>
        <begin position="10"/>
        <end position="105"/>
    </location>
</feature>
<name>A0A6A6R3A3_9PEZI</name>
<feature type="region of interest" description="Disordered" evidence="1">
    <location>
        <begin position="119"/>
        <end position="145"/>
    </location>
</feature>
<dbReference type="EMBL" id="MU004185">
    <property type="protein sequence ID" value="KAF2498253.1"/>
    <property type="molecule type" value="Genomic_DNA"/>
</dbReference>
<evidence type="ECO:0000259" key="2">
    <source>
        <dbReference type="Pfam" id="PF20233"/>
    </source>
</evidence>
<dbReference type="AlphaFoldDB" id="A0A6A6R3A3"/>
<evidence type="ECO:0000313" key="3">
    <source>
        <dbReference type="EMBL" id="KAF2498253.1"/>
    </source>
</evidence>
<dbReference type="Proteomes" id="UP000799750">
    <property type="component" value="Unassembled WGS sequence"/>
</dbReference>
<dbReference type="Pfam" id="PF20233">
    <property type="entry name" value="DUF6590"/>
    <property type="match status" value="1"/>
</dbReference>
<organism evidence="3 4">
    <name type="scientific">Lophium mytilinum</name>
    <dbReference type="NCBI Taxonomy" id="390894"/>
    <lineage>
        <taxon>Eukaryota</taxon>
        <taxon>Fungi</taxon>
        <taxon>Dikarya</taxon>
        <taxon>Ascomycota</taxon>
        <taxon>Pezizomycotina</taxon>
        <taxon>Dothideomycetes</taxon>
        <taxon>Pleosporomycetidae</taxon>
        <taxon>Mytilinidiales</taxon>
        <taxon>Mytilinidiaceae</taxon>
        <taxon>Lophium</taxon>
    </lineage>
</organism>
<dbReference type="InterPro" id="IPR046497">
    <property type="entry name" value="DUF6590"/>
</dbReference>